<proteinExistence type="predicted"/>
<name>A0ABP8NGF9_9BACT</name>
<dbReference type="Gene3D" id="1.20.120.450">
    <property type="entry name" value="dinb family like domain"/>
    <property type="match status" value="1"/>
</dbReference>
<dbReference type="SUPFAM" id="SSF109854">
    <property type="entry name" value="DinB/YfiT-like putative metalloenzymes"/>
    <property type="match status" value="1"/>
</dbReference>
<accession>A0ABP8NGF9</accession>
<comment type="caution">
    <text evidence="2">The sequence shown here is derived from an EMBL/GenBank/DDBJ whole genome shotgun (WGS) entry which is preliminary data.</text>
</comment>
<evidence type="ECO:0000313" key="2">
    <source>
        <dbReference type="EMBL" id="GAA4466943.1"/>
    </source>
</evidence>
<reference evidence="3" key="1">
    <citation type="journal article" date="2019" name="Int. J. Syst. Evol. Microbiol.">
        <title>The Global Catalogue of Microorganisms (GCM) 10K type strain sequencing project: providing services to taxonomists for standard genome sequencing and annotation.</title>
        <authorList>
            <consortium name="The Broad Institute Genomics Platform"/>
            <consortium name="The Broad Institute Genome Sequencing Center for Infectious Disease"/>
            <person name="Wu L."/>
            <person name="Ma J."/>
        </authorList>
    </citation>
    <scope>NUCLEOTIDE SEQUENCE [LARGE SCALE GENOMIC DNA]</scope>
    <source>
        <strain evidence="3">JCM 32105</strain>
    </source>
</reference>
<dbReference type="RefSeq" id="WP_345083030.1">
    <property type="nucleotide sequence ID" value="NZ_BAABFA010000014.1"/>
</dbReference>
<dbReference type="Proteomes" id="UP001500067">
    <property type="component" value="Unassembled WGS sequence"/>
</dbReference>
<gene>
    <name evidence="2" type="ORF">GCM10023093_21900</name>
</gene>
<keyword evidence="3" id="KW-1185">Reference proteome</keyword>
<evidence type="ECO:0000313" key="3">
    <source>
        <dbReference type="Proteomes" id="UP001500067"/>
    </source>
</evidence>
<dbReference type="Pfam" id="PF12867">
    <property type="entry name" value="DinB_2"/>
    <property type="match status" value="1"/>
</dbReference>
<dbReference type="EMBL" id="BAABFA010000014">
    <property type="protein sequence ID" value="GAA4466943.1"/>
    <property type="molecule type" value="Genomic_DNA"/>
</dbReference>
<dbReference type="InterPro" id="IPR034660">
    <property type="entry name" value="DinB/YfiT-like"/>
</dbReference>
<protein>
    <recommendedName>
        <fullName evidence="1">DinB-like domain-containing protein</fullName>
    </recommendedName>
</protein>
<dbReference type="InterPro" id="IPR024775">
    <property type="entry name" value="DinB-like"/>
</dbReference>
<sequence>MEYTKQIAKHLRDVHFGGNWTCVNLKAVLDGVTWQQATTKVHSFNTIATLVFHINYYVEAILGVLHGRMLEAKDEYSFAHPPIASAADWQKMLDKTWNEAETLAAMIEQLPDSRLEEIFVQEKYGIYLRNLLGLVEHTHYHLGQITLIKKILNEEAQ</sequence>
<evidence type="ECO:0000259" key="1">
    <source>
        <dbReference type="Pfam" id="PF12867"/>
    </source>
</evidence>
<organism evidence="2 3">
    <name type="scientific">Nemorincola caseinilytica</name>
    <dbReference type="NCBI Taxonomy" id="2054315"/>
    <lineage>
        <taxon>Bacteria</taxon>
        <taxon>Pseudomonadati</taxon>
        <taxon>Bacteroidota</taxon>
        <taxon>Chitinophagia</taxon>
        <taxon>Chitinophagales</taxon>
        <taxon>Chitinophagaceae</taxon>
        <taxon>Nemorincola</taxon>
    </lineage>
</organism>
<feature type="domain" description="DinB-like" evidence="1">
    <location>
        <begin position="25"/>
        <end position="143"/>
    </location>
</feature>